<name>E3CWR5_9BACT</name>
<evidence type="ECO:0000313" key="10">
    <source>
        <dbReference type="Proteomes" id="UP000005096"/>
    </source>
</evidence>
<dbReference type="GO" id="GO:0009055">
    <property type="term" value="F:electron transfer activity"/>
    <property type="evidence" value="ECO:0007669"/>
    <property type="project" value="UniProtKB-UniRule"/>
</dbReference>
<evidence type="ECO:0000313" key="9">
    <source>
        <dbReference type="EMBL" id="EFQ22570.1"/>
    </source>
</evidence>
<keyword evidence="10" id="KW-1185">Reference proteome</keyword>
<dbReference type="EMBL" id="CM001022">
    <property type="protein sequence ID" value="EFQ22570.1"/>
    <property type="molecule type" value="Genomic_DNA"/>
</dbReference>
<keyword evidence="5 7" id="KW-0288">FMN</keyword>
<feature type="domain" description="Flavodoxin-like" evidence="8">
    <location>
        <begin position="4"/>
        <end position="141"/>
    </location>
</feature>
<dbReference type="SUPFAM" id="SSF52218">
    <property type="entry name" value="Flavoproteins"/>
    <property type="match status" value="1"/>
</dbReference>
<evidence type="ECO:0000256" key="6">
    <source>
        <dbReference type="ARBA" id="ARBA00022982"/>
    </source>
</evidence>
<dbReference type="PaxDb" id="584708-Apau_0133"/>
<dbReference type="eggNOG" id="COG0716">
    <property type="taxonomic scope" value="Bacteria"/>
</dbReference>
<dbReference type="PROSITE" id="PS00201">
    <property type="entry name" value="FLAVODOXIN"/>
    <property type="match status" value="1"/>
</dbReference>
<dbReference type="Pfam" id="PF00258">
    <property type="entry name" value="Flavodoxin_1"/>
    <property type="match status" value="1"/>
</dbReference>
<dbReference type="GO" id="GO:0010181">
    <property type="term" value="F:FMN binding"/>
    <property type="evidence" value="ECO:0007669"/>
    <property type="project" value="UniProtKB-UniRule"/>
</dbReference>
<accession>E3CWR5</accession>
<evidence type="ECO:0000256" key="5">
    <source>
        <dbReference type="ARBA" id="ARBA00022643"/>
    </source>
</evidence>
<dbReference type="PROSITE" id="PS50902">
    <property type="entry name" value="FLAVODOXIN_LIKE"/>
    <property type="match status" value="1"/>
</dbReference>
<dbReference type="AlphaFoldDB" id="E3CWR5"/>
<dbReference type="NCBIfam" id="TIGR01753">
    <property type="entry name" value="flav_short"/>
    <property type="match status" value="1"/>
</dbReference>
<reference evidence="9 10" key="1">
    <citation type="journal article" date="2010" name="Stand. Genomic Sci.">
        <title>Non-contiguous finished genome sequence of Aminomonas paucivorans type strain (GLU-3).</title>
        <authorList>
            <person name="Pitluck S."/>
            <person name="Yasawong M."/>
            <person name="Held B."/>
            <person name="Lapidus A."/>
            <person name="Nolan M."/>
            <person name="Copeland A."/>
            <person name="Lucas S."/>
            <person name="Del Rio T.G."/>
            <person name="Tice H."/>
            <person name="Cheng J.F."/>
            <person name="Chertkov O."/>
            <person name="Goodwin L."/>
            <person name="Tapia R."/>
            <person name="Han C."/>
            <person name="Liolios K."/>
            <person name="Ivanova N."/>
            <person name="Mavromatis K."/>
            <person name="Ovchinnikova G."/>
            <person name="Pati A."/>
            <person name="Chen A."/>
            <person name="Palaniappan K."/>
            <person name="Land M."/>
            <person name="Hauser L."/>
            <person name="Chang Y.J."/>
            <person name="Jeffries C.D."/>
            <person name="Pukall R."/>
            <person name="Spring S."/>
            <person name="Rohde M."/>
            <person name="Sikorski J."/>
            <person name="Goker M."/>
            <person name="Woyke T."/>
            <person name="Bristow J."/>
            <person name="Eisen J.A."/>
            <person name="Markowitz V."/>
            <person name="Hugenholtz P."/>
            <person name="Kyrpides N.C."/>
            <person name="Klenk H.P."/>
        </authorList>
    </citation>
    <scope>NUCLEOTIDE SEQUENCE [LARGE SCALE GENOMIC DNA]</scope>
    <source>
        <strain evidence="9 10">DSM 12260</strain>
    </source>
</reference>
<protein>
    <recommendedName>
        <fullName evidence="7">Flavodoxin</fullName>
    </recommendedName>
</protein>
<keyword evidence="4 7" id="KW-0285">Flavoprotein</keyword>
<organism evidence="9 10">
    <name type="scientific">Aminomonas paucivorans DSM 12260</name>
    <dbReference type="NCBI Taxonomy" id="584708"/>
    <lineage>
        <taxon>Bacteria</taxon>
        <taxon>Thermotogati</taxon>
        <taxon>Synergistota</taxon>
        <taxon>Synergistia</taxon>
        <taxon>Synergistales</taxon>
        <taxon>Synergistaceae</taxon>
        <taxon>Aminomonas</taxon>
    </lineage>
</organism>
<comment type="cofactor">
    <cofactor evidence="1 7">
        <name>FMN</name>
        <dbReference type="ChEBI" id="CHEBI:58210"/>
    </cofactor>
</comment>
<dbReference type="HOGENOM" id="CLU_051402_4_3_0"/>
<evidence type="ECO:0000259" key="8">
    <source>
        <dbReference type="PROSITE" id="PS50902"/>
    </source>
</evidence>
<sequence length="143" mass="14919">MNRVAVVYWSGTGNTESMAKAVAEGAQKAGVPEVALLTVGEAVPGIVGTVDAVALGCPAMGAEVLEESEMEPFVAALTADSLQGKPVLLFGSYDWGDGTWMREWGERMKGLGAKVLAELPVKLDPKEEDLARCREAGALLAGN</sequence>
<dbReference type="Proteomes" id="UP000005096">
    <property type="component" value="Chromosome"/>
</dbReference>
<dbReference type="STRING" id="584708.Apau_0133"/>
<dbReference type="InterPro" id="IPR001226">
    <property type="entry name" value="Flavodoxin_CS"/>
</dbReference>
<keyword evidence="3 7" id="KW-0813">Transport</keyword>
<dbReference type="PANTHER" id="PTHR43717">
    <property type="entry name" value="ANAEROBIC NITRIC OXIDE REDUCTASE FLAVORUBREDOXIN"/>
    <property type="match status" value="1"/>
</dbReference>
<gene>
    <name evidence="9" type="ORF">Apau_0133</name>
</gene>
<dbReference type="InterPro" id="IPR008254">
    <property type="entry name" value="Flavodoxin/NO_synth"/>
</dbReference>
<dbReference type="Gene3D" id="3.40.50.360">
    <property type="match status" value="1"/>
</dbReference>
<dbReference type="OrthoDB" id="9790745at2"/>
<comment type="similarity">
    <text evidence="2 7">Belongs to the flavodoxin family.</text>
</comment>
<keyword evidence="6 7" id="KW-0249">Electron transport</keyword>
<proteinExistence type="inferred from homology"/>
<evidence type="ECO:0000256" key="1">
    <source>
        <dbReference type="ARBA" id="ARBA00001917"/>
    </source>
</evidence>
<dbReference type="PANTHER" id="PTHR43717:SF1">
    <property type="entry name" value="ANAEROBIC NITRIC OXIDE REDUCTASE FLAVORUBREDOXIN"/>
    <property type="match status" value="1"/>
</dbReference>
<evidence type="ECO:0000256" key="4">
    <source>
        <dbReference type="ARBA" id="ARBA00022630"/>
    </source>
</evidence>
<evidence type="ECO:0000256" key="7">
    <source>
        <dbReference type="RuleBase" id="RU367037"/>
    </source>
</evidence>
<comment type="function">
    <text evidence="7">Low-potential electron donor to a number of redox enzymes.</text>
</comment>
<dbReference type="InterPro" id="IPR010087">
    <property type="entry name" value="Flav_short"/>
</dbReference>
<dbReference type="InterPro" id="IPR029039">
    <property type="entry name" value="Flavoprotein-like_sf"/>
</dbReference>
<evidence type="ECO:0000256" key="2">
    <source>
        <dbReference type="ARBA" id="ARBA00005267"/>
    </source>
</evidence>
<evidence type="ECO:0000256" key="3">
    <source>
        <dbReference type="ARBA" id="ARBA00022448"/>
    </source>
</evidence>
<dbReference type="RefSeq" id="WP_006299711.1">
    <property type="nucleotide sequence ID" value="NZ_CM001022.1"/>
</dbReference>